<evidence type="ECO:0000313" key="1">
    <source>
        <dbReference type="EMBL" id="TYK01566.1"/>
    </source>
</evidence>
<dbReference type="AlphaFoldDB" id="A0A5D3BTM0"/>
<evidence type="ECO:0000313" key="2">
    <source>
        <dbReference type="Proteomes" id="UP000321947"/>
    </source>
</evidence>
<comment type="caution">
    <text evidence="1">The sequence shown here is derived from an EMBL/GenBank/DDBJ whole genome shotgun (WGS) entry which is preliminary data.</text>
</comment>
<protein>
    <submittedName>
        <fullName evidence="1">Uncharacterized protein</fullName>
    </submittedName>
</protein>
<dbReference type="EMBL" id="SSTD01016175">
    <property type="protein sequence ID" value="TYK01566.1"/>
    <property type="molecule type" value="Genomic_DNA"/>
</dbReference>
<dbReference type="Proteomes" id="UP000321947">
    <property type="component" value="Unassembled WGS sequence"/>
</dbReference>
<name>A0A5D3BTM0_CUCMM</name>
<sequence>MEKDDHIDDDSINYNHIEDEDDDSIEFNCIEDEKDDDPLNCVSLKMNMMIVLVAPY</sequence>
<gene>
    <name evidence="1" type="ORF">E5676_scaffold451G001440</name>
</gene>
<organism evidence="1 2">
    <name type="scientific">Cucumis melo var. makuwa</name>
    <name type="common">Oriental melon</name>
    <dbReference type="NCBI Taxonomy" id="1194695"/>
    <lineage>
        <taxon>Eukaryota</taxon>
        <taxon>Viridiplantae</taxon>
        <taxon>Streptophyta</taxon>
        <taxon>Embryophyta</taxon>
        <taxon>Tracheophyta</taxon>
        <taxon>Spermatophyta</taxon>
        <taxon>Magnoliopsida</taxon>
        <taxon>eudicotyledons</taxon>
        <taxon>Gunneridae</taxon>
        <taxon>Pentapetalae</taxon>
        <taxon>rosids</taxon>
        <taxon>fabids</taxon>
        <taxon>Cucurbitales</taxon>
        <taxon>Cucurbitaceae</taxon>
        <taxon>Benincaseae</taxon>
        <taxon>Cucumis</taxon>
    </lineage>
</organism>
<reference evidence="1 2" key="1">
    <citation type="submission" date="2019-08" db="EMBL/GenBank/DDBJ databases">
        <title>Draft genome sequences of two oriental melons (Cucumis melo L. var makuwa).</title>
        <authorList>
            <person name="Kwon S.-Y."/>
        </authorList>
    </citation>
    <scope>NUCLEOTIDE SEQUENCE [LARGE SCALE GENOMIC DNA]</scope>
    <source>
        <strain evidence="2">cv. Chang Bougi</strain>
        <tissue evidence="1">Leaf</tissue>
    </source>
</reference>
<accession>A0A5D3BTM0</accession>
<proteinExistence type="predicted"/>